<proteinExistence type="predicted"/>
<protein>
    <submittedName>
        <fullName evidence="3">Os07g0174601 protein</fullName>
    </submittedName>
</protein>
<dbReference type="KEGG" id="dosa:Os07g0174601"/>
<feature type="transmembrane region" description="Helical" evidence="1">
    <location>
        <begin position="53"/>
        <end position="72"/>
    </location>
</feature>
<dbReference type="Pfam" id="PF00179">
    <property type="entry name" value="UQ_con"/>
    <property type="match status" value="1"/>
</dbReference>
<name>C7J4T2_ORYSJ</name>
<accession>C7J4T2</accession>
<dbReference type="InterPro" id="IPR016135">
    <property type="entry name" value="UBQ-conjugating_enzyme/RWD"/>
</dbReference>
<dbReference type="Gene3D" id="3.10.110.10">
    <property type="entry name" value="Ubiquitin Conjugating Enzyme"/>
    <property type="match status" value="1"/>
</dbReference>
<sequence>MAAASPAAAVLASRRLCRPLAQAAARQRKGWGRAAAAARVPPPESPDAGGDAGANYLIFFNMANILMLIVTFKTRIYYCNVDSTGNLSMGILREGWSPAFTISKGLKATRTGTDLPNDQTRLYL</sequence>
<reference evidence="3 4" key="1">
    <citation type="journal article" date="2005" name="Nature">
        <title>The map-based sequence of the rice genome.</title>
        <authorList>
            <consortium name="International rice genome sequencing project (IRGSP)"/>
            <person name="Matsumoto T."/>
            <person name="Wu J."/>
            <person name="Kanamori H."/>
            <person name="Katayose Y."/>
            <person name="Fujisawa M."/>
            <person name="Namiki N."/>
            <person name="Mizuno H."/>
            <person name="Yamamoto K."/>
            <person name="Antonio B.A."/>
            <person name="Baba T."/>
            <person name="Sakata K."/>
            <person name="Nagamura Y."/>
            <person name="Aoki H."/>
            <person name="Arikawa K."/>
            <person name="Arita K."/>
            <person name="Bito T."/>
            <person name="Chiden Y."/>
            <person name="Fujitsuka N."/>
            <person name="Fukunaka R."/>
            <person name="Hamada M."/>
            <person name="Harada C."/>
            <person name="Hayashi A."/>
            <person name="Hijishita S."/>
            <person name="Honda M."/>
            <person name="Hosokawa S."/>
            <person name="Ichikawa Y."/>
            <person name="Idonuma A."/>
            <person name="Iijima M."/>
            <person name="Ikeda M."/>
            <person name="Ikeno M."/>
            <person name="Ito K."/>
            <person name="Ito S."/>
            <person name="Ito T."/>
            <person name="Ito Y."/>
            <person name="Ito Y."/>
            <person name="Iwabuchi A."/>
            <person name="Kamiya K."/>
            <person name="Karasawa W."/>
            <person name="Kurita K."/>
            <person name="Katagiri S."/>
            <person name="Kikuta A."/>
            <person name="Kobayashi H."/>
            <person name="Kobayashi N."/>
            <person name="Machita K."/>
            <person name="Maehara T."/>
            <person name="Masukawa M."/>
            <person name="Mizubayashi T."/>
            <person name="Mukai Y."/>
            <person name="Nagasaki H."/>
            <person name="Nagata Y."/>
            <person name="Naito S."/>
            <person name="Nakashima M."/>
            <person name="Nakama Y."/>
            <person name="Nakamichi Y."/>
            <person name="Nakamura M."/>
            <person name="Meguro A."/>
            <person name="Negishi M."/>
            <person name="Ohta I."/>
            <person name="Ohta T."/>
            <person name="Okamoto M."/>
            <person name="Ono N."/>
            <person name="Saji S."/>
            <person name="Sakaguchi M."/>
            <person name="Sakai K."/>
            <person name="Shibata M."/>
            <person name="Shimokawa T."/>
            <person name="Song J."/>
            <person name="Takazaki Y."/>
            <person name="Terasawa K."/>
            <person name="Tsugane M."/>
            <person name="Tsuji K."/>
            <person name="Ueda S."/>
            <person name="Waki K."/>
            <person name="Yamagata H."/>
            <person name="Yamamoto M."/>
            <person name="Yamamoto S."/>
            <person name="Yamane H."/>
            <person name="Yoshiki S."/>
            <person name="Yoshihara R."/>
            <person name="Yukawa K."/>
            <person name="Zhong H."/>
            <person name="Yano M."/>
            <person name="Yuan Q."/>
            <person name="Ouyang S."/>
            <person name="Liu J."/>
            <person name="Jones K.M."/>
            <person name="Gansberger K."/>
            <person name="Moffat K."/>
            <person name="Hill J."/>
            <person name="Bera J."/>
            <person name="Fadrosh D."/>
            <person name="Jin S."/>
            <person name="Johri S."/>
            <person name="Kim M."/>
            <person name="Overton L."/>
            <person name="Reardon M."/>
            <person name="Tsitrin T."/>
            <person name="Vuong H."/>
            <person name="Weaver B."/>
            <person name="Ciecko A."/>
            <person name="Tallon L."/>
            <person name="Jackson J."/>
            <person name="Pai G."/>
            <person name="Aken S.V."/>
            <person name="Utterback T."/>
            <person name="Reidmuller S."/>
            <person name="Feldblyum T."/>
            <person name="Hsiao J."/>
            <person name="Zismann V."/>
            <person name="Iobst S."/>
            <person name="de Vazeille A.R."/>
            <person name="Buell C.R."/>
            <person name="Ying K."/>
            <person name="Li Y."/>
            <person name="Lu T."/>
            <person name="Huang Y."/>
            <person name="Zhao Q."/>
            <person name="Feng Q."/>
            <person name="Zhang L."/>
            <person name="Zhu J."/>
            <person name="Weng Q."/>
            <person name="Mu J."/>
            <person name="Lu Y."/>
            <person name="Fan D."/>
            <person name="Liu Y."/>
            <person name="Guan J."/>
            <person name="Zhang Y."/>
            <person name="Yu S."/>
            <person name="Liu X."/>
            <person name="Zhang Y."/>
            <person name="Hong G."/>
            <person name="Han B."/>
            <person name="Choisne N."/>
            <person name="Demange N."/>
            <person name="Orjeda G."/>
            <person name="Samain S."/>
            <person name="Cattolico L."/>
            <person name="Pelletier E."/>
            <person name="Couloux A."/>
            <person name="Segurens B."/>
            <person name="Wincker P."/>
            <person name="D'Hont A."/>
            <person name="Scarpelli C."/>
            <person name="Weissenbach J."/>
            <person name="Salanoubat M."/>
            <person name="Quetier F."/>
            <person name="Yu Y."/>
            <person name="Kim H.R."/>
            <person name="Rambo T."/>
            <person name="Currie J."/>
            <person name="Collura K."/>
            <person name="Luo M."/>
            <person name="Yang T."/>
            <person name="Ammiraju J.S.S."/>
            <person name="Engler F."/>
            <person name="Soderlund C."/>
            <person name="Wing R.A."/>
            <person name="Palmer L.E."/>
            <person name="de la Bastide M."/>
            <person name="Spiegel L."/>
            <person name="Nascimento L."/>
            <person name="Zutavern T."/>
            <person name="O'Shaughnessy A."/>
            <person name="Dike S."/>
            <person name="Dedhia N."/>
            <person name="Preston R."/>
            <person name="Balija V."/>
            <person name="McCombie W.R."/>
            <person name="Chow T."/>
            <person name="Chen H."/>
            <person name="Chung M."/>
            <person name="Chen C."/>
            <person name="Shaw J."/>
            <person name="Wu H."/>
            <person name="Hsiao K."/>
            <person name="Chao Y."/>
            <person name="Chu M."/>
            <person name="Cheng C."/>
            <person name="Hour A."/>
            <person name="Lee P."/>
            <person name="Lin S."/>
            <person name="Lin Y."/>
            <person name="Liou J."/>
            <person name="Liu S."/>
            <person name="Hsing Y."/>
            <person name="Raghuvanshi S."/>
            <person name="Mohanty A."/>
            <person name="Bharti A.K."/>
            <person name="Gaur A."/>
            <person name="Gupta V."/>
            <person name="Kumar D."/>
            <person name="Ravi V."/>
            <person name="Vij S."/>
            <person name="Kapur A."/>
            <person name="Khurana P."/>
            <person name="Khurana P."/>
            <person name="Khurana J.P."/>
            <person name="Tyagi A.K."/>
            <person name="Gaikwad K."/>
            <person name="Singh A."/>
            <person name="Dalal V."/>
            <person name="Srivastava S."/>
            <person name="Dixit A."/>
            <person name="Pal A.K."/>
            <person name="Ghazi I.A."/>
            <person name="Yadav M."/>
            <person name="Pandit A."/>
            <person name="Bhargava A."/>
            <person name="Sureshbabu K."/>
            <person name="Batra K."/>
            <person name="Sharma T.R."/>
            <person name="Mohapatra T."/>
            <person name="Singh N.K."/>
            <person name="Messing J."/>
            <person name="Nelson A.B."/>
            <person name="Fuks G."/>
            <person name="Kavchok S."/>
            <person name="Keizer G."/>
            <person name="Linton E."/>
            <person name="Llaca V."/>
            <person name="Song R."/>
            <person name="Tanyolac B."/>
            <person name="Young S."/>
            <person name="Ho-Il K."/>
            <person name="Hahn J.H."/>
            <person name="Sangsakoo G."/>
            <person name="Vanavichit A."/>
            <person name="de Mattos Luiz.A.T."/>
            <person name="Zimmer P.D."/>
            <person name="Malone G."/>
            <person name="Dellagostin O."/>
            <person name="de Oliveira A.C."/>
            <person name="Bevan M."/>
            <person name="Bancroft I."/>
            <person name="Minx P."/>
            <person name="Cordum H."/>
            <person name="Wilson R."/>
            <person name="Cheng Z."/>
            <person name="Jin W."/>
            <person name="Jiang J."/>
            <person name="Leong S.A."/>
            <person name="Iwama H."/>
            <person name="Gojobori T."/>
            <person name="Itoh T."/>
            <person name="Niimura Y."/>
            <person name="Fujii Y."/>
            <person name="Habara T."/>
            <person name="Sakai H."/>
            <person name="Sato Y."/>
            <person name="Wilson G."/>
            <person name="Kumar K."/>
            <person name="McCouch S."/>
            <person name="Juretic N."/>
            <person name="Hoen D."/>
            <person name="Wright S."/>
            <person name="Bruskiewich R."/>
            <person name="Bureau T."/>
            <person name="Miyao A."/>
            <person name="Hirochika H."/>
            <person name="Nishikawa T."/>
            <person name="Kadowaki K."/>
            <person name="Sugiura M."/>
            <person name="Burr B."/>
            <person name="Sasaki T."/>
        </authorList>
    </citation>
    <scope>NUCLEOTIDE SEQUENCE [LARGE SCALE GENOMIC DNA]</scope>
    <source>
        <strain evidence="4">cv. Nipponbare</strain>
    </source>
</reference>
<evidence type="ECO:0000256" key="1">
    <source>
        <dbReference type="SAM" id="Phobius"/>
    </source>
</evidence>
<keyword evidence="1" id="KW-0812">Transmembrane</keyword>
<evidence type="ECO:0000313" key="4">
    <source>
        <dbReference type="Proteomes" id="UP000000763"/>
    </source>
</evidence>
<dbReference type="SUPFAM" id="SSF54495">
    <property type="entry name" value="UBC-like"/>
    <property type="match status" value="1"/>
</dbReference>
<organism evidence="3 4">
    <name type="scientific">Oryza sativa subsp. japonica</name>
    <name type="common">Rice</name>
    <dbReference type="NCBI Taxonomy" id="39947"/>
    <lineage>
        <taxon>Eukaryota</taxon>
        <taxon>Viridiplantae</taxon>
        <taxon>Streptophyta</taxon>
        <taxon>Embryophyta</taxon>
        <taxon>Tracheophyta</taxon>
        <taxon>Spermatophyta</taxon>
        <taxon>Magnoliopsida</taxon>
        <taxon>Liliopsida</taxon>
        <taxon>Poales</taxon>
        <taxon>Poaceae</taxon>
        <taxon>BOP clade</taxon>
        <taxon>Oryzoideae</taxon>
        <taxon>Oryzeae</taxon>
        <taxon>Oryzinae</taxon>
        <taxon>Oryza</taxon>
        <taxon>Oryza sativa</taxon>
    </lineage>
</organism>
<dbReference type="AlphaFoldDB" id="C7J4T2"/>
<evidence type="ECO:0000259" key="2">
    <source>
        <dbReference type="Pfam" id="PF00179"/>
    </source>
</evidence>
<evidence type="ECO:0000313" key="3">
    <source>
        <dbReference type="EMBL" id="BAH93801.1"/>
    </source>
</evidence>
<gene>
    <name evidence="3" type="ordered locus">Os07g0174601</name>
</gene>
<reference evidence="4" key="2">
    <citation type="journal article" date="2008" name="Nucleic Acids Res.">
        <title>The rice annotation project database (RAP-DB): 2008 update.</title>
        <authorList>
            <consortium name="The rice annotation project (RAP)"/>
        </authorList>
    </citation>
    <scope>GENOME REANNOTATION</scope>
    <source>
        <strain evidence="4">cv. Nipponbare</strain>
    </source>
</reference>
<keyword evidence="1" id="KW-0472">Membrane</keyword>
<feature type="domain" description="UBC core" evidence="2">
    <location>
        <begin position="70"/>
        <end position="106"/>
    </location>
</feature>
<dbReference type="EMBL" id="AP008213">
    <property type="protein sequence ID" value="BAH93801.1"/>
    <property type="molecule type" value="Genomic_DNA"/>
</dbReference>
<dbReference type="InterPro" id="IPR000608">
    <property type="entry name" value="UBC"/>
</dbReference>
<dbReference type="Proteomes" id="UP000000763">
    <property type="component" value="Chromosome 7"/>
</dbReference>
<keyword evidence="1" id="KW-1133">Transmembrane helix</keyword>